<keyword evidence="2" id="KW-1185">Reference proteome</keyword>
<organism evidence="1 2">
    <name type="scientific">Halorientalis brevis</name>
    <dbReference type="NCBI Taxonomy" id="1126241"/>
    <lineage>
        <taxon>Archaea</taxon>
        <taxon>Methanobacteriati</taxon>
        <taxon>Methanobacteriota</taxon>
        <taxon>Stenosarchaea group</taxon>
        <taxon>Halobacteria</taxon>
        <taxon>Halobacteriales</taxon>
        <taxon>Haloarculaceae</taxon>
        <taxon>Halorientalis</taxon>
    </lineage>
</organism>
<proteinExistence type="predicted"/>
<name>A0ABD6CF78_9EURY</name>
<evidence type="ECO:0000313" key="1">
    <source>
        <dbReference type="EMBL" id="MFD1588346.1"/>
    </source>
</evidence>
<dbReference type="RefSeq" id="WP_247381471.1">
    <property type="nucleotide sequence ID" value="NZ_JALLGV010000010.1"/>
</dbReference>
<evidence type="ECO:0000313" key="2">
    <source>
        <dbReference type="Proteomes" id="UP001597119"/>
    </source>
</evidence>
<reference evidence="1 2" key="1">
    <citation type="journal article" date="2019" name="Int. J. Syst. Evol. Microbiol.">
        <title>The Global Catalogue of Microorganisms (GCM) 10K type strain sequencing project: providing services to taxonomists for standard genome sequencing and annotation.</title>
        <authorList>
            <consortium name="The Broad Institute Genomics Platform"/>
            <consortium name="The Broad Institute Genome Sequencing Center for Infectious Disease"/>
            <person name="Wu L."/>
            <person name="Ma J."/>
        </authorList>
    </citation>
    <scope>NUCLEOTIDE SEQUENCE [LARGE SCALE GENOMIC DNA]</scope>
    <source>
        <strain evidence="1 2">CGMCC 1.12125</strain>
    </source>
</reference>
<dbReference type="Proteomes" id="UP001597119">
    <property type="component" value="Unassembled WGS sequence"/>
</dbReference>
<dbReference type="InterPro" id="IPR054213">
    <property type="entry name" value="DUF6920"/>
</dbReference>
<accession>A0ABD6CF78</accession>
<dbReference type="AlphaFoldDB" id="A0ABD6CF78"/>
<sequence>MGLLAGVGIAYATKQKRQFGREIDRYVESLLSDAERSGDAVVTDADWEDVPAPVQRYFETVLDDGQSHVRSVRLRQHGEFRLGGPDASWRSLEATQHVTTAPPGFVWDATIDVLPMLPVRVIDRYSHGDGTLDARLRSAVSVADAGPSPDMNAGELVRYLAEAVWYPTALLPANGVEWNGIDERSAMATLEHEGASASVVFHFDENDEISSVTTERYRQEDDSYAPWTGYFRDYERRNGMRVPTAASVEWNLPDGDLQYWRANIDEIVVGPETAR</sequence>
<protein>
    <submittedName>
        <fullName evidence="1">DUF6920 family protein</fullName>
    </submittedName>
</protein>
<gene>
    <name evidence="1" type="ORF">ACFR9U_15295</name>
</gene>
<dbReference type="Pfam" id="PF21900">
    <property type="entry name" value="DUF6920"/>
    <property type="match status" value="1"/>
</dbReference>
<dbReference type="EMBL" id="JBHUDJ010000011">
    <property type="protein sequence ID" value="MFD1588346.1"/>
    <property type="molecule type" value="Genomic_DNA"/>
</dbReference>
<comment type="caution">
    <text evidence="1">The sequence shown here is derived from an EMBL/GenBank/DDBJ whole genome shotgun (WGS) entry which is preliminary data.</text>
</comment>